<dbReference type="EMBL" id="CP000555">
    <property type="protein sequence ID" value="ABM94561.1"/>
    <property type="molecule type" value="Genomic_DNA"/>
</dbReference>
<dbReference type="InterPro" id="IPR050664">
    <property type="entry name" value="Octanoyltrans_LipM/LipL"/>
</dbReference>
<dbReference type="HOGENOM" id="CLU_084176_0_0_4"/>
<dbReference type="Gene3D" id="3.30.930.10">
    <property type="entry name" value="Bira Bifunctional Protein, Domain 2"/>
    <property type="match status" value="1"/>
</dbReference>
<dbReference type="SUPFAM" id="SSF55681">
    <property type="entry name" value="Class II aaRS and biotin synthetases"/>
    <property type="match status" value="1"/>
</dbReference>
<dbReference type="eggNOG" id="COG0095">
    <property type="taxonomic scope" value="Bacteria"/>
</dbReference>
<keyword evidence="3" id="KW-1185">Reference proteome</keyword>
<feature type="domain" description="BPL/LPL catalytic" evidence="1">
    <location>
        <begin position="45"/>
        <end position="250"/>
    </location>
</feature>
<dbReference type="PROSITE" id="PS51733">
    <property type="entry name" value="BPL_LPL_CATALYTIC"/>
    <property type="match status" value="1"/>
</dbReference>
<accession>A2SG72</accession>
<evidence type="ECO:0000313" key="3">
    <source>
        <dbReference type="Proteomes" id="UP000000366"/>
    </source>
</evidence>
<organism evidence="2 3">
    <name type="scientific">Methylibium petroleiphilum (strain ATCC BAA-1232 / LMG 22953 / PM1)</name>
    <dbReference type="NCBI Taxonomy" id="420662"/>
    <lineage>
        <taxon>Bacteria</taxon>
        <taxon>Pseudomonadati</taxon>
        <taxon>Pseudomonadota</taxon>
        <taxon>Betaproteobacteria</taxon>
        <taxon>Burkholderiales</taxon>
        <taxon>Sphaerotilaceae</taxon>
        <taxon>Methylibium</taxon>
    </lineage>
</organism>
<proteinExistence type="predicted"/>
<keyword evidence="2" id="KW-0436">Ligase</keyword>
<dbReference type="RefSeq" id="WP_011829198.1">
    <property type="nucleotide sequence ID" value="NC_008825.1"/>
</dbReference>
<dbReference type="KEGG" id="mpt:Mpe_A1599"/>
<evidence type="ECO:0000259" key="1">
    <source>
        <dbReference type="PROSITE" id="PS51733"/>
    </source>
</evidence>
<reference evidence="2 3" key="1">
    <citation type="journal article" date="2007" name="J. Bacteriol.">
        <title>Whole-genome analysis of the methyl tert-butyl ether-degrading beta-proteobacterium Methylibium petroleiphilum PM1.</title>
        <authorList>
            <person name="Kane S.R."/>
            <person name="Chakicherla A.Y."/>
            <person name="Chain P.S.G."/>
            <person name="Schmidt R."/>
            <person name="Shin M.W."/>
            <person name="Legler T.C."/>
            <person name="Scow K.M."/>
            <person name="Larimer F.W."/>
            <person name="Lucas S.M."/>
            <person name="Richardson P.M."/>
            <person name="Hristova K.R."/>
        </authorList>
    </citation>
    <scope>NUCLEOTIDE SEQUENCE [LARGE SCALE GENOMIC DNA]</scope>
    <source>
        <strain evidence="3">ATCC BAA-1232 / LMG 22953 / PM1</strain>
    </source>
</reference>
<protein>
    <submittedName>
        <fullName evidence="2">Lipoate-protein ligase A-like protein</fullName>
    </submittedName>
</protein>
<dbReference type="InterPro" id="IPR004143">
    <property type="entry name" value="BPL_LPL_catalytic"/>
</dbReference>
<gene>
    <name evidence="2" type="ordered locus">Mpe_A1599</name>
</gene>
<dbReference type="PANTHER" id="PTHR43679">
    <property type="entry name" value="OCTANOYLTRANSFERASE LIPM-RELATED"/>
    <property type="match status" value="1"/>
</dbReference>
<dbReference type="PANTHER" id="PTHR43679:SF2">
    <property type="entry name" value="OCTANOYL-[GCVH]:PROTEIN N-OCTANOYLTRANSFERASE"/>
    <property type="match status" value="1"/>
</dbReference>
<dbReference type="Proteomes" id="UP000000366">
    <property type="component" value="Chromosome"/>
</dbReference>
<dbReference type="GO" id="GO:0016874">
    <property type="term" value="F:ligase activity"/>
    <property type="evidence" value="ECO:0007669"/>
    <property type="project" value="UniProtKB-KW"/>
</dbReference>
<sequence>MWAAESHHAAPMVEPSVRRQFTLLDGAPADSDGVAIEQALLQRAAEGVAVAHVWEATPGFVVPASYRRFERFEAACAIFAAQGLPVQVRCSGGGLVPQGPGMVNLSLAWRTHAAMGSAADAVYTALCRLLQASAATFGILATPQAVSGSFCDGRYNLAVNGRKVAGTAQYWRRASASEQIVLAHACLLVDADLDTLTRHANAFEAEIRSDRVYRSDAITNLARGSGGPVPAGGTRRRITPPHVVRLLQQGASSSTVLC</sequence>
<dbReference type="Pfam" id="PF21948">
    <property type="entry name" value="LplA-B_cat"/>
    <property type="match status" value="1"/>
</dbReference>
<dbReference type="STRING" id="420662.Mpe_A1599"/>
<dbReference type="InterPro" id="IPR045864">
    <property type="entry name" value="aa-tRNA-synth_II/BPL/LPL"/>
</dbReference>
<dbReference type="AlphaFoldDB" id="A2SG72"/>
<name>A2SG72_METPP</name>
<evidence type="ECO:0000313" key="2">
    <source>
        <dbReference type="EMBL" id="ABM94561.1"/>
    </source>
</evidence>